<dbReference type="InterPro" id="IPR043765">
    <property type="entry name" value="DUF5711"/>
</dbReference>
<reference evidence="1 2" key="1">
    <citation type="submission" date="2019-01" db="EMBL/GenBank/DDBJ databases">
        <title>Blautia sp. nov. KGMB01111 isolated human feces.</title>
        <authorList>
            <person name="Park J.-E."/>
            <person name="Kim J.-S."/>
            <person name="Park S.-H."/>
        </authorList>
    </citation>
    <scope>NUCLEOTIDE SEQUENCE [LARGE SCALE GENOMIC DNA]</scope>
    <source>
        <strain evidence="1 2">KGMB01111</strain>
    </source>
</reference>
<evidence type="ECO:0000313" key="2">
    <source>
        <dbReference type="Proteomes" id="UP000290106"/>
    </source>
</evidence>
<gene>
    <name evidence="1" type="ORF">ETP43_01750</name>
</gene>
<organism evidence="1 2">
    <name type="scientific">Blautia faecicola</name>
    <dbReference type="NCBI Taxonomy" id="2509240"/>
    <lineage>
        <taxon>Bacteria</taxon>
        <taxon>Bacillati</taxon>
        <taxon>Bacillota</taxon>
        <taxon>Clostridia</taxon>
        <taxon>Lachnospirales</taxon>
        <taxon>Lachnospiraceae</taxon>
        <taxon>Blautia</taxon>
    </lineage>
</organism>
<keyword evidence="2" id="KW-1185">Reference proteome</keyword>
<dbReference type="Proteomes" id="UP000290106">
    <property type="component" value="Unassembled WGS sequence"/>
</dbReference>
<evidence type="ECO:0000313" key="1">
    <source>
        <dbReference type="EMBL" id="RXS74091.1"/>
    </source>
</evidence>
<name>A0A4Q1RES4_9FIRM</name>
<dbReference type="AlphaFoldDB" id="A0A4Q1RES4"/>
<protein>
    <recommendedName>
        <fullName evidence="3">WD40 repeat domain-containing protein</fullName>
    </recommendedName>
</protein>
<sequence length="390" mass="43706">MKIVQKIKEWKRNRPKFRWSKKKLVITGVVLVVVAGLAIGGKILVDRWQFKSYKVITRTELEDTTTTAAYAEFGDYMLKYGGDGVTLLNAQGEEVWNAPQTMENPVVAMRGEYCVIYDKKETDIGVYNIDGKVVDIQTKLPVEKVCVNPQGITGVILADGETTWIHVYDKKGNELVTAKTSVDSPGYPVDLSLSDNGQLMAVSYLCVKNNQPASFMAFYNFGNTGQNQMDNQVSGYNYVGTLIPQVDYLSDAQALAFSDDGFLTYSGKQIPEESNQITLDDDILSVFHDDQYVGLAYKSGKEKQPYEIALYTTGGREKATFTVDFAFDHVAISKDQIFVYNEKEVGIYTVKGYCRYRGTIKEGNVENIFRLSGNRYMVVLDSGTETIRLQ</sequence>
<dbReference type="OrthoDB" id="1779345at2"/>
<dbReference type="Pfam" id="PF18975">
    <property type="entry name" value="DUF5711"/>
    <property type="match status" value="1"/>
</dbReference>
<evidence type="ECO:0008006" key="3">
    <source>
        <dbReference type="Google" id="ProtNLM"/>
    </source>
</evidence>
<dbReference type="EMBL" id="SDKC01000001">
    <property type="protein sequence ID" value="RXS74091.1"/>
    <property type="molecule type" value="Genomic_DNA"/>
</dbReference>
<dbReference type="SUPFAM" id="SSF75011">
    <property type="entry name" value="3-carboxy-cis,cis-mucoante lactonizing enzyme"/>
    <property type="match status" value="1"/>
</dbReference>
<dbReference type="RefSeq" id="WP_129256919.1">
    <property type="nucleotide sequence ID" value="NZ_SDKC01000001.1"/>
</dbReference>
<comment type="caution">
    <text evidence="1">The sequence shown here is derived from an EMBL/GenBank/DDBJ whole genome shotgun (WGS) entry which is preliminary data.</text>
</comment>
<proteinExistence type="predicted"/>
<accession>A0A4Q1RES4</accession>